<dbReference type="InterPro" id="IPR000477">
    <property type="entry name" value="RT_dom"/>
</dbReference>
<dbReference type="PANTHER" id="PTHR33332">
    <property type="entry name" value="REVERSE TRANSCRIPTASE DOMAIN-CONTAINING PROTEIN"/>
    <property type="match status" value="1"/>
</dbReference>
<dbReference type="PROSITE" id="PS50878">
    <property type="entry name" value="RT_POL"/>
    <property type="match status" value="1"/>
</dbReference>
<sequence>MTICTQNSSVHKGVPQGSILGPLLFIMYINDVGQNVSDANMHFYADDTIIYGFGSSPTDTVELLQKAFDVVQHTFLQLKLVLNADKTKLMLFSKPRKGLQKTHTVFTLEGNEIEVVQSYKYLGILLDDTLTFKAHIENLVNKPKLKLGFLFRNKFCFSVEVKSVLSLQHFNLF</sequence>
<comment type="caution">
    <text evidence="2">The sequence shown here is derived from an EMBL/GenBank/DDBJ whole genome shotgun (WGS) entry which is preliminary data.</text>
</comment>
<organism evidence="2 3">
    <name type="scientific">Coilia grayii</name>
    <name type="common">Gray's grenadier anchovy</name>
    <dbReference type="NCBI Taxonomy" id="363190"/>
    <lineage>
        <taxon>Eukaryota</taxon>
        <taxon>Metazoa</taxon>
        <taxon>Chordata</taxon>
        <taxon>Craniata</taxon>
        <taxon>Vertebrata</taxon>
        <taxon>Euteleostomi</taxon>
        <taxon>Actinopterygii</taxon>
        <taxon>Neopterygii</taxon>
        <taxon>Teleostei</taxon>
        <taxon>Clupei</taxon>
        <taxon>Clupeiformes</taxon>
        <taxon>Clupeoidei</taxon>
        <taxon>Engraulidae</taxon>
        <taxon>Coilinae</taxon>
        <taxon>Coilia</taxon>
    </lineage>
</organism>
<dbReference type="AlphaFoldDB" id="A0ABD1JK97"/>
<keyword evidence="3" id="KW-1185">Reference proteome</keyword>
<accession>A0ABD1JK97</accession>
<proteinExistence type="predicted"/>
<dbReference type="EMBL" id="JBHFQA010000015">
    <property type="protein sequence ID" value="KAL2086388.1"/>
    <property type="molecule type" value="Genomic_DNA"/>
</dbReference>
<evidence type="ECO:0000259" key="1">
    <source>
        <dbReference type="PROSITE" id="PS50878"/>
    </source>
</evidence>
<dbReference type="SUPFAM" id="SSF56672">
    <property type="entry name" value="DNA/RNA polymerases"/>
    <property type="match status" value="1"/>
</dbReference>
<reference evidence="2 3" key="1">
    <citation type="submission" date="2024-09" db="EMBL/GenBank/DDBJ databases">
        <title>A chromosome-level genome assembly of Gray's grenadier anchovy, Coilia grayii.</title>
        <authorList>
            <person name="Fu Z."/>
        </authorList>
    </citation>
    <scope>NUCLEOTIDE SEQUENCE [LARGE SCALE GENOMIC DNA]</scope>
    <source>
        <strain evidence="2">G4</strain>
        <tissue evidence="2">Muscle</tissue>
    </source>
</reference>
<evidence type="ECO:0000313" key="3">
    <source>
        <dbReference type="Proteomes" id="UP001591681"/>
    </source>
</evidence>
<evidence type="ECO:0000313" key="2">
    <source>
        <dbReference type="EMBL" id="KAL2086388.1"/>
    </source>
</evidence>
<dbReference type="Pfam" id="PF00078">
    <property type="entry name" value="RVT_1"/>
    <property type="match status" value="1"/>
</dbReference>
<dbReference type="Proteomes" id="UP001591681">
    <property type="component" value="Unassembled WGS sequence"/>
</dbReference>
<dbReference type="InterPro" id="IPR043502">
    <property type="entry name" value="DNA/RNA_pol_sf"/>
</dbReference>
<gene>
    <name evidence="2" type="ORF">ACEWY4_017447</name>
</gene>
<protein>
    <recommendedName>
        <fullName evidence="1">Reverse transcriptase domain-containing protein</fullName>
    </recommendedName>
</protein>
<name>A0ABD1JK97_9TELE</name>
<feature type="domain" description="Reverse transcriptase" evidence="1">
    <location>
        <begin position="1"/>
        <end position="126"/>
    </location>
</feature>